<dbReference type="HOGENOM" id="CLU_107994_0_0_5"/>
<feature type="domain" description="PAC" evidence="1">
    <location>
        <begin position="90"/>
        <end position="142"/>
    </location>
</feature>
<dbReference type="SMART" id="SM00086">
    <property type="entry name" value="PAC"/>
    <property type="match status" value="1"/>
</dbReference>
<sequence length="195" mass="21082">MGITVIDGYGEDTERLRAALEASCVVGAWEWDHVGGRVVYDEGAAMLLTGTPDLANRPISGPMALAAVHPQDMTWLMDHMLRAVRSGGLVLAEYRVFKTDGSVRWLLSRGRTHRDAAGQPVRSHGILMDITEIRDGGDRYVLGRPPSGGAPLERAADLAIALKETLTDDMPAEVQVAAELMLLSLGRAFARRAAH</sequence>
<dbReference type="Gene3D" id="2.10.70.100">
    <property type="match status" value="1"/>
</dbReference>
<reference evidence="2 3" key="1">
    <citation type="journal article" date="2014" name="PLoS ONE">
        <title>Genome Information of Methylobacterium oryzae, a Plant-Probiotic Methylotroph in the Phyllosphere.</title>
        <authorList>
            <person name="Kwak M.J."/>
            <person name="Jeong H."/>
            <person name="Madhaiyan M."/>
            <person name="Lee Y."/>
            <person name="Sa T.M."/>
            <person name="Oh T.K."/>
            <person name="Kim J.F."/>
        </authorList>
    </citation>
    <scope>NUCLEOTIDE SEQUENCE [LARGE SCALE GENOMIC DNA]</scope>
    <source>
        <strain evidence="2 3">CBMB20</strain>
    </source>
</reference>
<evidence type="ECO:0000259" key="1">
    <source>
        <dbReference type="PROSITE" id="PS50113"/>
    </source>
</evidence>
<dbReference type="AlphaFoldDB" id="A0A089NR31"/>
<keyword evidence="3" id="KW-1185">Reference proteome</keyword>
<name>A0A089NR31_9HYPH</name>
<evidence type="ECO:0000313" key="2">
    <source>
        <dbReference type="EMBL" id="AIQ88990.1"/>
    </source>
</evidence>
<dbReference type="eggNOG" id="COG2202">
    <property type="taxonomic scope" value="Bacteria"/>
</dbReference>
<dbReference type="InterPro" id="IPR000700">
    <property type="entry name" value="PAS-assoc_C"/>
</dbReference>
<proteinExistence type="predicted"/>
<dbReference type="Gene3D" id="3.30.450.20">
    <property type="entry name" value="PAS domain"/>
    <property type="match status" value="1"/>
</dbReference>
<dbReference type="InterPro" id="IPR013655">
    <property type="entry name" value="PAS_fold_3"/>
</dbReference>
<dbReference type="STRING" id="693986.MOC_1235"/>
<protein>
    <submittedName>
        <fullName evidence="2">PAS domain-containing protein</fullName>
    </submittedName>
</protein>
<dbReference type="Proteomes" id="UP000029492">
    <property type="component" value="Chromosome"/>
</dbReference>
<gene>
    <name evidence="2" type="ORF">MOC_1235</name>
</gene>
<dbReference type="InterPro" id="IPR035965">
    <property type="entry name" value="PAS-like_dom_sf"/>
</dbReference>
<dbReference type="SUPFAM" id="SSF55785">
    <property type="entry name" value="PYP-like sensor domain (PAS domain)"/>
    <property type="match status" value="1"/>
</dbReference>
<dbReference type="GeneID" id="96603582"/>
<dbReference type="EMBL" id="CP003811">
    <property type="protein sequence ID" value="AIQ88990.1"/>
    <property type="molecule type" value="Genomic_DNA"/>
</dbReference>
<organism evidence="2 3">
    <name type="scientific">Methylobacterium oryzae CBMB20</name>
    <dbReference type="NCBI Taxonomy" id="693986"/>
    <lineage>
        <taxon>Bacteria</taxon>
        <taxon>Pseudomonadati</taxon>
        <taxon>Pseudomonadota</taxon>
        <taxon>Alphaproteobacteria</taxon>
        <taxon>Hyphomicrobiales</taxon>
        <taxon>Methylobacteriaceae</taxon>
        <taxon>Methylobacterium</taxon>
    </lineage>
</organism>
<dbReference type="InterPro" id="IPR000014">
    <property type="entry name" value="PAS"/>
</dbReference>
<dbReference type="CDD" id="cd00130">
    <property type="entry name" value="PAS"/>
    <property type="match status" value="1"/>
</dbReference>
<dbReference type="Pfam" id="PF08447">
    <property type="entry name" value="PAS_3"/>
    <property type="match status" value="1"/>
</dbReference>
<dbReference type="KEGG" id="mor:MOC_1235"/>
<dbReference type="PROSITE" id="PS50113">
    <property type="entry name" value="PAC"/>
    <property type="match status" value="1"/>
</dbReference>
<dbReference type="InterPro" id="IPR001610">
    <property type="entry name" value="PAC"/>
</dbReference>
<dbReference type="RefSeq" id="WP_043355306.1">
    <property type="nucleotide sequence ID" value="NZ_CP003811.1"/>
</dbReference>
<evidence type="ECO:0000313" key="3">
    <source>
        <dbReference type="Proteomes" id="UP000029492"/>
    </source>
</evidence>
<accession>A0A089NR31</accession>